<evidence type="ECO:0000256" key="1">
    <source>
        <dbReference type="SAM" id="SignalP"/>
    </source>
</evidence>
<dbReference type="PANTHER" id="PTHR43135:SF3">
    <property type="entry name" value="ALPHA-D-RIBOSE 1-METHYLPHOSPHONATE 5-TRIPHOSPHATE DIPHOSPHATASE"/>
    <property type="match status" value="1"/>
</dbReference>
<evidence type="ECO:0000313" key="3">
    <source>
        <dbReference type="EMBL" id="GHG59102.1"/>
    </source>
</evidence>
<dbReference type="RefSeq" id="WP_189429203.1">
    <property type="nucleotide sequence ID" value="NZ_BNAO01000001.1"/>
</dbReference>
<dbReference type="SUPFAM" id="SSF51556">
    <property type="entry name" value="Metallo-dependent hydrolases"/>
    <property type="match status" value="1"/>
</dbReference>
<dbReference type="InterPro" id="IPR032466">
    <property type="entry name" value="Metal_Hydrolase"/>
</dbReference>
<keyword evidence="1" id="KW-0732">Signal</keyword>
<feature type="domain" description="Amidohydrolase-related" evidence="2">
    <location>
        <begin position="70"/>
        <end position="422"/>
    </location>
</feature>
<dbReference type="InterPro" id="IPR051781">
    <property type="entry name" value="Metallo-dep_Hydrolase"/>
</dbReference>
<feature type="chain" id="PRO_5046536755" description="Amidohydrolase-related domain-containing protein" evidence="1">
    <location>
        <begin position="19"/>
        <end position="453"/>
    </location>
</feature>
<dbReference type="InterPro" id="IPR011059">
    <property type="entry name" value="Metal-dep_hydrolase_composite"/>
</dbReference>
<comment type="caution">
    <text evidence="3">The sequence shown here is derived from an EMBL/GenBank/DDBJ whole genome shotgun (WGS) entry which is preliminary data.</text>
</comment>
<dbReference type="Pfam" id="PF01979">
    <property type="entry name" value="Amidohydro_1"/>
    <property type="match status" value="1"/>
</dbReference>
<feature type="signal peptide" evidence="1">
    <location>
        <begin position="1"/>
        <end position="18"/>
    </location>
</feature>
<gene>
    <name evidence="3" type="ORF">GCM10010919_01360</name>
</gene>
<dbReference type="PANTHER" id="PTHR43135">
    <property type="entry name" value="ALPHA-D-RIBOSE 1-METHYLPHOSPHONATE 5-TRIPHOSPHATE DIPHOSPHATASE"/>
    <property type="match status" value="1"/>
</dbReference>
<evidence type="ECO:0000259" key="2">
    <source>
        <dbReference type="Pfam" id="PF01979"/>
    </source>
</evidence>
<evidence type="ECO:0000313" key="4">
    <source>
        <dbReference type="Proteomes" id="UP000659697"/>
    </source>
</evidence>
<protein>
    <recommendedName>
        <fullName evidence="2">Amidohydrolase-related domain-containing protein</fullName>
    </recommendedName>
</protein>
<accession>A0ABQ3KWR7</accession>
<dbReference type="SUPFAM" id="SSF51338">
    <property type="entry name" value="Composite domain of metallo-dependent hydrolases"/>
    <property type="match status" value="1"/>
</dbReference>
<keyword evidence="4" id="KW-1185">Reference proteome</keyword>
<dbReference type="Gene3D" id="3.20.20.140">
    <property type="entry name" value="Metal-dependent hydrolases"/>
    <property type="match status" value="1"/>
</dbReference>
<dbReference type="InterPro" id="IPR006680">
    <property type="entry name" value="Amidohydro-rel"/>
</dbReference>
<dbReference type="Proteomes" id="UP000659697">
    <property type="component" value="Unassembled WGS sequence"/>
</dbReference>
<dbReference type="EMBL" id="BNAO01000001">
    <property type="protein sequence ID" value="GHG59102.1"/>
    <property type="molecule type" value="Genomic_DNA"/>
</dbReference>
<proteinExistence type="predicted"/>
<name>A0ABQ3KWR7_9ALTE</name>
<dbReference type="Gene3D" id="2.30.40.10">
    <property type="entry name" value="Urease, subunit C, domain 1"/>
    <property type="match status" value="1"/>
</dbReference>
<organism evidence="3 4">
    <name type="scientific">Alishewanella longhuensis</name>
    <dbReference type="NCBI Taxonomy" id="1091037"/>
    <lineage>
        <taxon>Bacteria</taxon>
        <taxon>Pseudomonadati</taxon>
        <taxon>Pseudomonadota</taxon>
        <taxon>Gammaproteobacteria</taxon>
        <taxon>Alteromonadales</taxon>
        <taxon>Alteromonadaceae</taxon>
        <taxon>Alishewanella</taxon>
    </lineage>
</organism>
<reference evidence="4" key="1">
    <citation type="journal article" date="2019" name="Int. J. Syst. Evol. Microbiol.">
        <title>The Global Catalogue of Microorganisms (GCM) 10K type strain sequencing project: providing services to taxonomists for standard genome sequencing and annotation.</title>
        <authorList>
            <consortium name="The Broad Institute Genomics Platform"/>
            <consortium name="The Broad Institute Genome Sequencing Center for Infectious Disease"/>
            <person name="Wu L."/>
            <person name="Ma J."/>
        </authorList>
    </citation>
    <scope>NUCLEOTIDE SEQUENCE [LARGE SCALE GENOMIC DNA]</scope>
    <source>
        <strain evidence="4">CGMCC 1.7003</strain>
    </source>
</reference>
<sequence length="453" mass="50920">MKTLLIYLILLLSFPSSASSFVLNNVLLPDFETRQLTPVNVEIANGKIKQIVDVHINLHHLDTRDGQGKVMMPALLDMHSHSMGNSSLDRSDYQYIGIRGTANAMLYAGVHGWLDLYSKEKAILRYRERQFPLQRDEAFVFAAGPCFTAPKGHCDTGDTRLISSPEQAINELRDLSKAKPNVVKIVFDTPSKRPTVDKPTLKAFLSEAKRLNIKSVVHVGSWEDVRVATEFGANAVTHLPWQKMPDDLPLLMKQQGTAFIPTVAIIAELLFLHNPSPEELSASVLSIPMTGALVKEKLLKDYPVMERHKNHYDWLAKLKAENAFSEMENALLKLDQAGVDILVGSDAANFAMFQGVGFHREMFFLQKMGMSPWDIVAGATHKAYQFLDLDWGLAVGAPAHFTLQNKTIFDDLSQSTQVSDIYLYGRKVHREPLLRYAKPGFFQYTKLFLGFEK</sequence>